<dbReference type="AlphaFoldDB" id="A0A9X7VV43"/>
<sequence>MKAWTIWLSTILVILIIAAIFIGTSIWNDLAGEWTVEETAAQYALNHSPLSSITKQNVFTGNGVEDVFQGKDAFGRGWFVVVYGQPYKIRSIQTSAVANSKLITAEAVKDGLNVMGTHFGYLDQTGRSQLGTNVNFVWEVYGKSTTGNYQYAYFDAKTGKLLKSY</sequence>
<evidence type="ECO:0008006" key="4">
    <source>
        <dbReference type="Google" id="ProtNLM"/>
    </source>
</evidence>
<accession>A0A9X7VV43</accession>
<keyword evidence="1" id="KW-0472">Membrane</keyword>
<dbReference type="Gene3D" id="3.10.450.40">
    <property type="match status" value="1"/>
</dbReference>
<evidence type="ECO:0000313" key="2">
    <source>
        <dbReference type="EMBL" id="QSO45686.1"/>
    </source>
</evidence>
<dbReference type="Proteomes" id="UP000663505">
    <property type="component" value="Chromosome"/>
</dbReference>
<keyword evidence="1" id="KW-0812">Transmembrane</keyword>
<gene>
    <name evidence="2" type="ORF">JZ786_14115</name>
</gene>
<name>A0A9X7VV43_9BACL</name>
<proteinExistence type="predicted"/>
<feature type="transmembrane region" description="Helical" evidence="1">
    <location>
        <begin position="6"/>
        <end position="27"/>
    </location>
</feature>
<dbReference type="RefSeq" id="WP_206655055.1">
    <property type="nucleotide sequence ID" value="NZ_CP071182.1"/>
</dbReference>
<keyword evidence="3" id="KW-1185">Reference proteome</keyword>
<protein>
    <recommendedName>
        <fullName evidence="4">DUF5590 domain-containing protein</fullName>
    </recommendedName>
</protein>
<evidence type="ECO:0000256" key="1">
    <source>
        <dbReference type="SAM" id="Phobius"/>
    </source>
</evidence>
<dbReference type="KEGG" id="afx:JZ786_14115"/>
<keyword evidence="1" id="KW-1133">Transmembrane helix</keyword>
<evidence type="ECO:0000313" key="3">
    <source>
        <dbReference type="Proteomes" id="UP000663505"/>
    </source>
</evidence>
<organism evidence="2 3">
    <name type="scientific">Alicyclobacillus mengziensis</name>
    <dbReference type="NCBI Taxonomy" id="2931921"/>
    <lineage>
        <taxon>Bacteria</taxon>
        <taxon>Bacillati</taxon>
        <taxon>Bacillota</taxon>
        <taxon>Bacilli</taxon>
        <taxon>Bacillales</taxon>
        <taxon>Alicyclobacillaceae</taxon>
        <taxon>Alicyclobacillus</taxon>
    </lineage>
</organism>
<dbReference type="EMBL" id="CP071182">
    <property type="protein sequence ID" value="QSO45686.1"/>
    <property type="molecule type" value="Genomic_DNA"/>
</dbReference>
<reference evidence="2 3" key="1">
    <citation type="submission" date="2021-02" db="EMBL/GenBank/DDBJ databases">
        <title>Alicyclobacillus curvatus sp. nov. and Alicyclobacillus mengziensis sp. nov., two acidophilic bacteria isolated from acid mine drainage.</title>
        <authorList>
            <person name="Huang Y."/>
        </authorList>
    </citation>
    <scope>NUCLEOTIDE SEQUENCE [LARGE SCALE GENOMIC DNA]</scope>
    <source>
        <strain evidence="2 3">S30H14</strain>
    </source>
</reference>